<dbReference type="EMBL" id="JARJLG010000151">
    <property type="protein sequence ID" value="KAJ7736024.1"/>
    <property type="molecule type" value="Genomic_DNA"/>
</dbReference>
<name>A0AAD7I6B6_9AGAR</name>
<feature type="transmembrane region" description="Helical" evidence="1">
    <location>
        <begin position="269"/>
        <end position="294"/>
    </location>
</feature>
<feature type="transmembrane region" description="Helical" evidence="1">
    <location>
        <begin position="62"/>
        <end position="82"/>
    </location>
</feature>
<sequence length="353" mass="39052">MSSKSDQTPLAAVLEELVSVGFFLQHAVAGTIAQTIFFSAYGIFFALALYSIFRKGLKSRAAIIMLLVVVYLYVASAAQWAMNAWVTLTKIHGFLMVDIPFPDRAELAEAAILKVVGVQEAIFDFNMAVGDSVVVWRTWAVYQHRAQRRILVILVPGALLLLTFIFSVIDTACSNYDGAAPLPGICYEAGWIAWGLSAATNLTCTIFIGLKARQHRKITRPLGKPSRMSGEKALSILFDSGFIYSLLWLSQVISFFASAQIITLTSPAVYLWGVISAMGNQMAGFYPTLVIVIVNLRRTIWEEEEELTRPLRWTPNAKRSGMTDTFGSQRGDDTVFDITSDKTFVDASKHPRV</sequence>
<feature type="transmembrane region" description="Helical" evidence="1">
    <location>
        <begin position="189"/>
        <end position="212"/>
    </location>
</feature>
<feature type="transmembrane region" description="Helical" evidence="1">
    <location>
        <begin position="27"/>
        <end position="50"/>
    </location>
</feature>
<evidence type="ECO:0000313" key="3">
    <source>
        <dbReference type="Proteomes" id="UP001215280"/>
    </source>
</evidence>
<accession>A0AAD7I6B6</accession>
<feature type="transmembrane region" description="Helical" evidence="1">
    <location>
        <begin position="151"/>
        <end position="169"/>
    </location>
</feature>
<keyword evidence="1" id="KW-0472">Membrane</keyword>
<feature type="transmembrane region" description="Helical" evidence="1">
    <location>
        <begin position="233"/>
        <end position="257"/>
    </location>
</feature>
<keyword evidence="1" id="KW-0812">Transmembrane</keyword>
<keyword evidence="1" id="KW-1133">Transmembrane helix</keyword>
<reference evidence="2" key="1">
    <citation type="submission" date="2023-03" db="EMBL/GenBank/DDBJ databases">
        <title>Massive genome expansion in bonnet fungi (Mycena s.s.) driven by repeated elements and novel gene families across ecological guilds.</title>
        <authorList>
            <consortium name="Lawrence Berkeley National Laboratory"/>
            <person name="Harder C.B."/>
            <person name="Miyauchi S."/>
            <person name="Viragh M."/>
            <person name="Kuo A."/>
            <person name="Thoen E."/>
            <person name="Andreopoulos B."/>
            <person name="Lu D."/>
            <person name="Skrede I."/>
            <person name="Drula E."/>
            <person name="Henrissat B."/>
            <person name="Morin E."/>
            <person name="Kohler A."/>
            <person name="Barry K."/>
            <person name="LaButti K."/>
            <person name="Morin E."/>
            <person name="Salamov A."/>
            <person name="Lipzen A."/>
            <person name="Mereny Z."/>
            <person name="Hegedus B."/>
            <person name="Baldrian P."/>
            <person name="Stursova M."/>
            <person name="Weitz H."/>
            <person name="Taylor A."/>
            <person name="Grigoriev I.V."/>
            <person name="Nagy L.G."/>
            <person name="Martin F."/>
            <person name="Kauserud H."/>
        </authorList>
    </citation>
    <scope>NUCLEOTIDE SEQUENCE</scope>
    <source>
        <strain evidence="2">CBHHK188m</strain>
    </source>
</reference>
<proteinExistence type="predicted"/>
<dbReference type="AlphaFoldDB" id="A0AAD7I6B6"/>
<dbReference type="Proteomes" id="UP001215280">
    <property type="component" value="Unassembled WGS sequence"/>
</dbReference>
<protein>
    <submittedName>
        <fullName evidence="2">Uncharacterized protein</fullName>
    </submittedName>
</protein>
<keyword evidence="3" id="KW-1185">Reference proteome</keyword>
<organism evidence="2 3">
    <name type="scientific">Mycena maculata</name>
    <dbReference type="NCBI Taxonomy" id="230809"/>
    <lineage>
        <taxon>Eukaryota</taxon>
        <taxon>Fungi</taxon>
        <taxon>Dikarya</taxon>
        <taxon>Basidiomycota</taxon>
        <taxon>Agaricomycotina</taxon>
        <taxon>Agaricomycetes</taxon>
        <taxon>Agaricomycetidae</taxon>
        <taxon>Agaricales</taxon>
        <taxon>Marasmiineae</taxon>
        <taxon>Mycenaceae</taxon>
        <taxon>Mycena</taxon>
    </lineage>
</organism>
<comment type="caution">
    <text evidence="2">The sequence shown here is derived from an EMBL/GenBank/DDBJ whole genome shotgun (WGS) entry which is preliminary data.</text>
</comment>
<evidence type="ECO:0000313" key="2">
    <source>
        <dbReference type="EMBL" id="KAJ7736024.1"/>
    </source>
</evidence>
<evidence type="ECO:0000256" key="1">
    <source>
        <dbReference type="SAM" id="Phobius"/>
    </source>
</evidence>
<gene>
    <name evidence="2" type="ORF">DFH07DRAFT_1064942</name>
</gene>